<accession>A0A133Y747</accession>
<comment type="caution">
    <text evidence="5">The sequence shown here is derived from an EMBL/GenBank/DDBJ whole genome shotgun (WGS) entry which is preliminary data.</text>
</comment>
<gene>
    <name evidence="5" type="ORF">HMPREF1872_01342</name>
</gene>
<dbReference type="SUPFAM" id="SSF53098">
    <property type="entry name" value="Ribonuclease H-like"/>
    <property type="match status" value="1"/>
</dbReference>
<dbReference type="RefSeq" id="WP_066714976.1">
    <property type="nucleotide sequence ID" value="NZ_CP118869.1"/>
</dbReference>
<keyword evidence="6" id="KW-1185">Reference proteome</keyword>
<dbReference type="EMBL" id="LSCV01000044">
    <property type="protein sequence ID" value="KXB39020.1"/>
    <property type="molecule type" value="Genomic_DNA"/>
</dbReference>
<evidence type="ECO:0000259" key="4">
    <source>
        <dbReference type="Pfam" id="PF00929"/>
    </source>
</evidence>
<evidence type="ECO:0000256" key="2">
    <source>
        <dbReference type="ARBA" id="ARBA00022801"/>
    </source>
</evidence>
<dbReference type="AlphaFoldDB" id="A0A133Y747"/>
<protein>
    <recommendedName>
        <fullName evidence="4">Exonuclease domain-containing protein</fullName>
    </recommendedName>
</protein>
<dbReference type="STRING" id="1497955.HMPREF1872_01342"/>
<dbReference type="CDD" id="cd06133">
    <property type="entry name" value="ERI-1_3'hExo_like"/>
    <property type="match status" value="1"/>
</dbReference>
<evidence type="ECO:0000256" key="3">
    <source>
        <dbReference type="ARBA" id="ARBA00022839"/>
    </source>
</evidence>
<dbReference type="GO" id="GO:0003676">
    <property type="term" value="F:nucleic acid binding"/>
    <property type="evidence" value="ECO:0007669"/>
    <property type="project" value="InterPro"/>
</dbReference>
<dbReference type="InterPro" id="IPR047201">
    <property type="entry name" value="ERI-1_3'hExo-like"/>
</dbReference>
<dbReference type="PANTHER" id="PTHR23044">
    <property type="entry name" value="3'-5' EXONUCLEASE ERI1-RELATED"/>
    <property type="match status" value="1"/>
</dbReference>
<dbReference type="GO" id="GO:0000175">
    <property type="term" value="F:3'-5'-RNA exonuclease activity"/>
    <property type="evidence" value="ECO:0007669"/>
    <property type="project" value="InterPro"/>
</dbReference>
<dbReference type="Pfam" id="PF00929">
    <property type="entry name" value="RNase_T"/>
    <property type="match status" value="1"/>
</dbReference>
<organism evidence="5 6">
    <name type="scientific">Amygdalobacter nucleatus</name>
    <dbReference type="NCBI Taxonomy" id="3029274"/>
    <lineage>
        <taxon>Bacteria</taxon>
        <taxon>Bacillati</taxon>
        <taxon>Bacillota</taxon>
        <taxon>Clostridia</taxon>
        <taxon>Eubacteriales</taxon>
        <taxon>Oscillospiraceae</taxon>
        <taxon>Amygdalobacter</taxon>
    </lineage>
</organism>
<keyword evidence="1" id="KW-0540">Nuclease</keyword>
<dbReference type="Proteomes" id="UP000070080">
    <property type="component" value="Unassembled WGS sequence"/>
</dbReference>
<dbReference type="InterPro" id="IPR051274">
    <property type="entry name" value="3-5_Exoribonuclease"/>
</dbReference>
<dbReference type="InterPro" id="IPR013520">
    <property type="entry name" value="Ribonucl_H"/>
</dbReference>
<evidence type="ECO:0000313" key="6">
    <source>
        <dbReference type="Proteomes" id="UP000070080"/>
    </source>
</evidence>
<reference evidence="6" key="1">
    <citation type="submission" date="2016-01" db="EMBL/GenBank/DDBJ databases">
        <authorList>
            <person name="Mitreva M."/>
            <person name="Pepin K.H."/>
            <person name="Mihindukulasuriya K.A."/>
            <person name="Fulton R."/>
            <person name="Fronick C."/>
            <person name="O'Laughlin M."/>
            <person name="Miner T."/>
            <person name="Herter B."/>
            <person name="Rosa B.A."/>
            <person name="Cordes M."/>
            <person name="Tomlinson C."/>
            <person name="Wollam A."/>
            <person name="Palsikar V.B."/>
            <person name="Mardis E.R."/>
            <person name="Wilson R.K."/>
        </authorList>
    </citation>
    <scope>NUCLEOTIDE SEQUENCE [LARGE SCALE GENOMIC DNA]</scope>
    <source>
        <strain evidence="6">KA00274</strain>
    </source>
</reference>
<evidence type="ECO:0000313" key="5">
    <source>
        <dbReference type="EMBL" id="KXB39020.1"/>
    </source>
</evidence>
<proteinExistence type="predicted"/>
<name>A0A133Y747_9FIRM</name>
<keyword evidence="2" id="KW-0378">Hydrolase</keyword>
<dbReference type="Gene3D" id="3.30.420.10">
    <property type="entry name" value="Ribonuclease H-like superfamily/Ribonuclease H"/>
    <property type="match status" value="1"/>
</dbReference>
<dbReference type="PANTHER" id="PTHR23044:SF61">
    <property type="entry name" value="3'-5' EXORIBONUCLEASE 1-RELATED"/>
    <property type="match status" value="1"/>
</dbReference>
<dbReference type="OrthoDB" id="159416at2"/>
<dbReference type="InterPro" id="IPR012337">
    <property type="entry name" value="RNaseH-like_sf"/>
</dbReference>
<evidence type="ECO:0000256" key="1">
    <source>
        <dbReference type="ARBA" id="ARBA00022722"/>
    </source>
</evidence>
<feature type="domain" description="Exonuclease" evidence="4">
    <location>
        <begin position="41"/>
        <end position="104"/>
    </location>
</feature>
<keyword evidence="3" id="KW-0269">Exonuclease</keyword>
<dbReference type="InterPro" id="IPR036397">
    <property type="entry name" value="RNaseH_sf"/>
</dbReference>
<sequence>MIYIIFDLEWNMASGHYEEVGKPRITKSCTVVTKKRIPIFEIFQIGAVSLSSNLQIKEHYSALIRPQIYPQINKYVQRLTKVKKDELKVSPPFTTVIYDFYAWIWRQFPEAEQMKACEVCQLPYDKIAEQSYGFSELQALLKELPLMFGTWSTSDAKPLRENLNYYALPNSLPAKFIDIQKLYELFSGDEAGAHAVKRAVDFLTIEPDEAYHDALNDALYTALIFQNLEPAFKFAAWDYHGLPLSDNYNLKAKQDPSDNFKAGLVCSNLDDNNEPIKLSWPRLHRMYNLVKKTTSDLSVSLGLNLSDTKYRANLKAKRRQNVLCNCMQSKYNLKKIDDKLEARLHLLTQADLEAFICSFAYDANPNLQQEHGDEN</sequence>